<evidence type="ECO:0000313" key="4">
    <source>
        <dbReference type="Proteomes" id="UP000610931"/>
    </source>
</evidence>
<name>A0A8J7IG65_9FLAO</name>
<reference evidence="3" key="1">
    <citation type="submission" date="2020-12" db="EMBL/GenBank/DDBJ databases">
        <title>Snuella sp. nov., isolated from sediment in Incheon.</title>
        <authorList>
            <person name="Kim W."/>
        </authorList>
    </citation>
    <scope>NUCLEOTIDE SEQUENCE</scope>
    <source>
        <strain evidence="3">CAU 1569</strain>
    </source>
</reference>
<dbReference type="Proteomes" id="UP000610931">
    <property type="component" value="Unassembled WGS sequence"/>
</dbReference>
<dbReference type="Pfam" id="PF07593">
    <property type="entry name" value="UnbV_ASPIC"/>
    <property type="match status" value="1"/>
</dbReference>
<dbReference type="PANTHER" id="PTHR16026:SF0">
    <property type="entry name" value="CARTILAGE ACIDIC PROTEIN 1"/>
    <property type="match status" value="1"/>
</dbReference>
<evidence type="ECO:0000256" key="1">
    <source>
        <dbReference type="ARBA" id="ARBA00022729"/>
    </source>
</evidence>
<dbReference type="EMBL" id="JAELVQ010000015">
    <property type="protein sequence ID" value="MBJ6368792.1"/>
    <property type="molecule type" value="Genomic_DNA"/>
</dbReference>
<keyword evidence="1" id="KW-0732">Signal</keyword>
<dbReference type="InterPro" id="IPR011519">
    <property type="entry name" value="UnbV_ASPIC"/>
</dbReference>
<evidence type="ECO:0000313" key="3">
    <source>
        <dbReference type="EMBL" id="MBJ6368792.1"/>
    </source>
</evidence>
<comment type="caution">
    <text evidence="3">The sequence shown here is derived from an EMBL/GenBank/DDBJ whole genome shotgun (WGS) entry which is preliminary data.</text>
</comment>
<dbReference type="InterPro" id="IPR027039">
    <property type="entry name" value="Crtac1"/>
</dbReference>
<dbReference type="Pfam" id="PF13517">
    <property type="entry name" value="FG-GAP_3"/>
    <property type="match status" value="5"/>
</dbReference>
<evidence type="ECO:0000259" key="2">
    <source>
        <dbReference type="Pfam" id="PF07593"/>
    </source>
</evidence>
<feature type="domain" description="ASPIC/UnbV" evidence="2">
    <location>
        <begin position="566"/>
        <end position="631"/>
    </location>
</feature>
<dbReference type="SUPFAM" id="SSF69318">
    <property type="entry name" value="Integrin alpha N-terminal domain"/>
    <property type="match status" value="3"/>
</dbReference>
<gene>
    <name evidence="3" type="ORF">JF259_11890</name>
</gene>
<dbReference type="InterPro" id="IPR013517">
    <property type="entry name" value="FG-GAP"/>
</dbReference>
<protein>
    <submittedName>
        <fullName evidence="3">VCBS repeat-containing protein</fullName>
    </submittedName>
</protein>
<dbReference type="PANTHER" id="PTHR16026">
    <property type="entry name" value="CARTILAGE ACIDIC PROTEIN 1"/>
    <property type="match status" value="1"/>
</dbReference>
<organism evidence="3 4">
    <name type="scientific">Snuella sedimenti</name>
    <dbReference type="NCBI Taxonomy" id="2798802"/>
    <lineage>
        <taxon>Bacteria</taxon>
        <taxon>Pseudomonadati</taxon>
        <taxon>Bacteroidota</taxon>
        <taxon>Flavobacteriia</taxon>
        <taxon>Flavobacteriales</taxon>
        <taxon>Flavobacteriaceae</taxon>
        <taxon>Snuella</taxon>
    </lineage>
</organism>
<dbReference type="Gene3D" id="2.130.10.130">
    <property type="entry name" value="Integrin alpha, N-terminal"/>
    <property type="match status" value="3"/>
</dbReference>
<dbReference type="RefSeq" id="WP_199115551.1">
    <property type="nucleotide sequence ID" value="NZ_JAELVQ010000015.1"/>
</dbReference>
<keyword evidence="4" id="KW-1185">Reference proteome</keyword>
<accession>A0A8J7IG65</accession>
<sequence length="1144" mass="127969">MKALSLQLQTMDLRNVSKSIIQPNNMKFTNRKISYKVLVFVTLLSCKLMTSQSKTLFSLHTPESTNIDFKNTIKDTEKANILMYEAFYSGAGVAIGDFNNDGLPDIYFAGNQVGDKLYLNLGNFKFKDITKPAGILNKGGWSTGVNIVDINGDGFKDIFVCKSLYDDRPDLRQNELYINNGDLTFTESASAYKINDPFRAMHANFFDYDKDGDFDLFLINQPPNPSILSPLKGTNWLDPKLTYRFFRNTGSQFVDATVASGLENVGYGLSSIVADFNNDSWPDLYVANDYEAPDFFYINNQDGTFTNKIDEYLKHISFFSMGADAGDINNDGLLDLSVVDMVAEDNYRIKANMSGMNPKEFWKIVNLGGHYQYMFNTLQLNNGADAKGAISFSEIGQLAGMSNTDWSWSPLFADFDNNGYQDLFVSNGIKRDIRNTDALKNIDKYFLKIGKKYNIKDPIKNIKALKQYLNLDSMLAFFPTMRLPNYAFKNNGDLNFEKAVTSWGLETPSFSSGAAYGDLDNDGDLDLVVNNVDDFAFIYENNADKISKNKFLNLRFKNAGKVNSFFGTRATIYYNGKIQVGELTSARGFYSCSEDIIHFGMGATKKIDSLEISWYDGGRSTLYDIKTQQTLVIDRAKVVEENNKKLVEKEATLFNDVTATLNIDHKYKENSFDDFEREVLLPHKMSAFGPTITVGDVNGDGLDDFFIGGAVGDTGTIFLQSKDGNFINTDKEYYSGYAYHEDMGSLLFDADLDGDLDLYVVSGGNEFDKEAGLYQDRLYLNDGGGKFSVTDNILPKLNASGGRVIHADYDADGDMDLFICGRQVPGRYPEPAESYLLKNNIKEKGVLQFEKVNNPEFVNLGMVTDAAWSDYDLDGDLDIVLVGEWMPLTIFENRNGELAKKKLPKELQKTTGWWYSLQAKDLDNDGDEDYIIGNLGLNYKYKASPEAPFTVNYGDFDQNGKYDIVLGYYNYGTHYPLRGRSCSSQQIPDLKNTFPDYDSFAQSSLIDVYGVDVLNRSLEYEAYMFSSICLENLGKGTFKVHSLPNLAQISSVNGIVIDDVDADGKQDVILAGNMYGSEVETTRNDAGIGLFLKGNGDCTFEAVPMIKSGLNLPYDVKALQPIRLNNKKGVLVGVNDGNIRLVQY</sequence>
<dbReference type="InterPro" id="IPR028994">
    <property type="entry name" value="Integrin_alpha_N"/>
</dbReference>
<proteinExistence type="predicted"/>
<dbReference type="AlphaFoldDB" id="A0A8J7IG65"/>